<organism evidence="3 4">
    <name type="scientific">Priestia taiwanensis</name>
    <dbReference type="NCBI Taxonomy" id="1347902"/>
    <lineage>
        <taxon>Bacteria</taxon>
        <taxon>Bacillati</taxon>
        <taxon>Bacillota</taxon>
        <taxon>Bacilli</taxon>
        <taxon>Bacillales</taxon>
        <taxon>Bacillaceae</taxon>
        <taxon>Priestia</taxon>
    </lineage>
</organism>
<name>A0A917ELE7_9BACI</name>
<dbReference type="SUPFAM" id="SSF88713">
    <property type="entry name" value="Glycoside hydrolase/deacetylase"/>
    <property type="match status" value="1"/>
</dbReference>
<dbReference type="Pfam" id="PF01522">
    <property type="entry name" value="Polysacc_deac_1"/>
    <property type="match status" value="1"/>
</dbReference>
<reference evidence="3" key="1">
    <citation type="journal article" date="2014" name="Int. J. Syst. Evol. Microbiol.">
        <title>Complete genome sequence of Corynebacterium casei LMG S-19264T (=DSM 44701T), isolated from a smear-ripened cheese.</title>
        <authorList>
            <consortium name="US DOE Joint Genome Institute (JGI-PGF)"/>
            <person name="Walter F."/>
            <person name="Albersmeier A."/>
            <person name="Kalinowski J."/>
            <person name="Ruckert C."/>
        </authorList>
    </citation>
    <scope>NUCLEOTIDE SEQUENCE</scope>
    <source>
        <strain evidence="3">CGMCC 1.12698</strain>
    </source>
</reference>
<evidence type="ECO:0000259" key="2">
    <source>
        <dbReference type="PROSITE" id="PS51677"/>
    </source>
</evidence>
<keyword evidence="1" id="KW-0472">Membrane</keyword>
<keyword evidence="4" id="KW-1185">Reference proteome</keyword>
<proteinExistence type="predicted"/>
<dbReference type="GO" id="GO:0005975">
    <property type="term" value="P:carbohydrate metabolic process"/>
    <property type="evidence" value="ECO:0007669"/>
    <property type="project" value="InterPro"/>
</dbReference>
<dbReference type="PANTHER" id="PTHR10587">
    <property type="entry name" value="GLYCOSYL TRANSFERASE-RELATED"/>
    <property type="match status" value="1"/>
</dbReference>
<accession>A0A917ELE7</accession>
<dbReference type="PROSITE" id="PS51677">
    <property type="entry name" value="NODB"/>
    <property type="match status" value="1"/>
</dbReference>
<evidence type="ECO:0000313" key="4">
    <source>
        <dbReference type="Proteomes" id="UP000605259"/>
    </source>
</evidence>
<dbReference type="InterPro" id="IPR011330">
    <property type="entry name" value="Glyco_hydro/deAcase_b/a-brl"/>
</dbReference>
<dbReference type="GO" id="GO:0016810">
    <property type="term" value="F:hydrolase activity, acting on carbon-nitrogen (but not peptide) bonds"/>
    <property type="evidence" value="ECO:0007669"/>
    <property type="project" value="InterPro"/>
</dbReference>
<dbReference type="InterPro" id="IPR002509">
    <property type="entry name" value="NODB_dom"/>
</dbReference>
<reference evidence="3" key="2">
    <citation type="submission" date="2020-09" db="EMBL/GenBank/DDBJ databases">
        <authorList>
            <person name="Sun Q."/>
            <person name="Zhou Y."/>
        </authorList>
    </citation>
    <scope>NUCLEOTIDE SEQUENCE</scope>
    <source>
        <strain evidence="3">CGMCC 1.12698</strain>
    </source>
</reference>
<feature type="domain" description="NodB homology" evidence="2">
    <location>
        <begin position="46"/>
        <end position="227"/>
    </location>
</feature>
<gene>
    <name evidence="3" type="ORF">GCM10007140_04680</name>
</gene>
<dbReference type="Proteomes" id="UP000605259">
    <property type="component" value="Unassembled WGS sequence"/>
</dbReference>
<evidence type="ECO:0000256" key="1">
    <source>
        <dbReference type="SAM" id="Phobius"/>
    </source>
</evidence>
<dbReference type="EMBL" id="BMFK01000001">
    <property type="protein sequence ID" value="GGE57358.1"/>
    <property type="molecule type" value="Genomic_DNA"/>
</dbReference>
<feature type="transmembrane region" description="Helical" evidence="1">
    <location>
        <begin position="7"/>
        <end position="26"/>
    </location>
</feature>
<dbReference type="Gene3D" id="3.20.20.370">
    <property type="entry name" value="Glycoside hydrolase/deacetylase"/>
    <property type="match status" value="1"/>
</dbReference>
<keyword evidence="1" id="KW-0812">Transmembrane</keyword>
<keyword evidence="1" id="KW-1133">Transmembrane helix</keyword>
<dbReference type="RefSeq" id="WP_188386839.1">
    <property type="nucleotide sequence ID" value="NZ_BMFK01000001.1"/>
</dbReference>
<protein>
    <submittedName>
        <fullName evidence="3">Polysaccharide deacetylase</fullName>
    </submittedName>
</protein>
<dbReference type="InterPro" id="IPR050248">
    <property type="entry name" value="Polysacc_deacetylase_ArnD"/>
</dbReference>
<comment type="caution">
    <text evidence="3">The sequence shown here is derived from an EMBL/GenBank/DDBJ whole genome shotgun (WGS) entry which is preliminary data.</text>
</comment>
<dbReference type="AlphaFoldDB" id="A0A917ELE7"/>
<sequence length="232" mass="26366">MKKKLQIIGIIIVVLIGSFFGLYKLMNSRTYQVAGTLVNKVETNEKVVYLTFDDGPTKETDRILQALKELDIKATFFLIGSNIEKHTEEAKSILAQGHAIGNHTYSHNRMVFKSPSFIQEEIDKTNDIIKEIGYTDEILFRPPYGKKLVMLPLYLDEVSQTTVMWDIEPESYEEVNKDAKSIANHVIDNVQNGSIILLHPMNDKTDKTIDAIKQIVLTLKEQGYSFEVLPTS</sequence>
<evidence type="ECO:0000313" key="3">
    <source>
        <dbReference type="EMBL" id="GGE57358.1"/>
    </source>
</evidence>
<dbReference type="PANTHER" id="PTHR10587:SF125">
    <property type="entry name" value="POLYSACCHARIDE DEACETYLASE YHEN-RELATED"/>
    <property type="match status" value="1"/>
</dbReference>